<dbReference type="Gene3D" id="2.30.180.10">
    <property type="entry name" value="FAS1 domain"/>
    <property type="match status" value="1"/>
</dbReference>
<dbReference type="SMART" id="SM00554">
    <property type="entry name" value="FAS1"/>
    <property type="match status" value="1"/>
</dbReference>
<feature type="domain" description="FAS1" evidence="2">
    <location>
        <begin position="46"/>
        <end position="178"/>
    </location>
</feature>
<feature type="signal peptide" evidence="1">
    <location>
        <begin position="1"/>
        <end position="28"/>
    </location>
</feature>
<evidence type="ECO:0000256" key="1">
    <source>
        <dbReference type="SAM" id="SignalP"/>
    </source>
</evidence>
<proteinExistence type="predicted"/>
<dbReference type="EMBL" id="BAABKY010000002">
    <property type="protein sequence ID" value="GAA5073515.1"/>
    <property type="molecule type" value="Genomic_DNA"/>
</dbReference>
<dbReference type="InterPro" id="IPR000782">
    <property type="entry name" value="FAS1_domain"/>
</dbReference>
<comment type="caution">
    <text evidence="3">The sequence shown here is derived from an EMBL/GenBank/DDBJ whole genome shotgun (WGS) entry which is preliminary data.</text>
</comment>
<gene>
    <name evidence="3" type="ORF">GCM10025759_14790</name>
</gene>
<evidence type="ECO:0000313" key="3">
    <source>
        <dbReference type="EMBL" id="GAA5073515.1"/>
    </source>
</evidence>
<feature type="chain" id="PRO_5046139954" evidence="1">
    <location>
        <begin position="29"/>
        <end position="182"/>
    </location>
</feature>
<dbReference type="SUPFAM" id="SSF82153">
    <property type="entry name" value="FAS1 domain"/>
    <property type="match status" value="1"/>
</dbReference>
<dbReference type="PANTHER" id="PTHR10900:SF77">
    <property type="entry name" value="FI19380P1"/>
    <property type="match status" value="1"/>
</dbReference>
<dbReference type="PROSITE" id="PS50213">
    <property type="entry name" value="FAS1"/>
    <property type="match status" value="1"/>
</dbReference>
<name>A0ABP9LCY3_9GAMM</name>
<dbReference type="PANTHER" id="PTHR10900">
    <property type="entry name" value="PERIOSTIN-RELATED"/>
    <property type="match status" value="1"/>
</dbReference>
<accession>A0ABP9LCY3</accession>
<dbReference type="InterPro" id="IPR036378">
    <property type="entry name" value="FAS1_dom_sf"/>
</dbReference>
<dbReference type="InterPro" id="IPR050904">
    <property type="entry name" value="Adhesion/Biosynth-related"/>
</dbReference>
<keyword evidence="1" id="KW-0732">Signal</keyword>
<dbReference type="Pfam" id="PF02469">
    <property type="entry name" value="Fasciclin"/>
    <property type="match status" value="1"/>
</dbReference>
<protein>
    <submittedName>
        <fullName evidence="3">Fasciclin domain-containing protein</fullName>
    </submittedName>
</protein>
<evidence type="ECO:0000259" key="2">
    <source>
        <dbReference type="PROSITE" id="PS50213"/>
    </source>
</evidence>
<sequence length="182" mass="18081">MSFRLLPIRHRVLAVALALAVATPAAFAAPAGGNGAANGGAPAQSRTDIVDTAIGAGQFKTLTAAIEAAGLVDTLKGAGPFTVFAPTDAAFAALPKGTVESLLKPENHDKLVAILTYHVVPGRVTASQVAGMDAATTVQGGELAIRASGGAVSVNGARVLKADVAASNGVIHVIDKVLMPQG</sequence>
<evidence type="ECO:0000313" key="4">
    <source>
        <dbReference type="Proteomes" id="UP001501083"/>
    </source>
</evidence>
<reference evidence="4" key="1">
    <citation type="journal article" date="2019" name="Int. J. Syst. Evol. Microbiol.">
        <title>The Global Catalogue of Microorganisms (GCM) 10K type strain sequencing project: providing services to taxonomists for standard genome sequencing and annotation.</title>
        <authorList>
            <consortium name="The Broad Institute Genomics Platform"/>
            <consortium name="The Broad Institute Genome Sequencing Center for Infectious Disease"/>
            <person name="Wu L."/>
            <person name="Ma J."/>
        </authorList>
    </citation>
    <scope>NUCLEOTIDE SEQUENCE [LARGE SCALE GENOMIC DNA]</scope>
    <source>
        <strain evidence="4">JCM 19212</strain>
    </source>
</reference>
<organism evidence="3 4">
    <name type="scientific">Lysobacter panacisoli</name>
    <dbReference type="NCBI Taxonomy" id="1255263"/>
    <lineage>
        <taxon>Bacteria</taxon>
        <taxon>Pseudomonadati</taxon>
        <taxon>Pseudomonadota</taxon>
        <taxon>Gammaproteobacteria</taxon>
        <taxon>Lysobacterales</taxon>
        <taxon>Lysobacteraceae</taxon>
        <taxon>Lysobacter</taxon>
    </lineage>
</organism>
<keyword evidence="4" id="KW-1185">Reference proteome</keyword>
<dbReference type="Proteomes" id="UP001501083">
    <property type="component" value="Unassembled WGS sequence"/>
</dbReference>